<dbReference type="UniPathway" id="UPA00077">
    <property type="reaction ID" value="UER00156"/>
</dbReference>
<evidence type="ECO:0000256" key="8">
    <source>
        <dbReference type="ARBA" id="ARBA00022723"/>
    </source>
</evidence>
<dbReference type="SUPFAM" id="SSF51717">
    <property type="entry name" value="Dihydropteroate synthetase-like"/>
    <property type="match status" value="1"/>
</dbReference>
<dbReference type="GO" id="GO:0046654">
    <property type="term" value="P:tetrahydrofolate biosynthetic process"/>
    <property type="evidence" value="ECO:0007669"/>
    <property type="project" value="UniProtKB-UniPathway"/>
</dbReference>
<dbReference type="Gene3D" id="3.20.20.20">
    <property type="entry name" value="Dihydropteroate synthase-like"/>
    <property type="match status" value="1"/>
</dbReference>
<evidence type="ECO:0000256" key="6">
    <source>
        <dbReference type="ARBA" id="ARBA00016919"/>
    </source>
</evidence>
<evidence type="ECO:0000256" key="7">
    <source>
        <dbReference type="ARBA" id="ARBA00022679"/>
    </source>
</evidence>
<sequence length="279" mass="30679">MRNKWKVGTYELPINEKTLIMGILNITPDSFSDGGKFNNIEVAVKRAKELVEHGADIIDIGGESTRPGYTQISVEEEIERVVPVIEALTSEINVPISIDTYKSEVARASLQAGAHIINDIWGAKADANMAKVAVDFNAPIILMHNRDNMNYTNLISDMLEDLNESIEIVKAAGVTDDQIILDPGIGFAKTMEDNLKVMNHLDQITNLGYPVLLGTSRKRFIGAVLNDLPPAERMEGTGATVCLGIEKGCSIMRVHDVKEIARMAKMMDAMINKGGNHYR</sequence>
<evidence type="ECO:0000256" key="5">
    <source>
        <dbReference type="ARBA" id="ARBA00012458"/>
    </source>
</evidence>
<dbReference type="PROSITE" id="PS50972">
    <property type="entry name" value="PTERIN_BINDING"/>
    <property type="match status" value="1"/>
</dbReference>
<protein>
    <recommendedName>
        <fullName evidence="6 13">Dihydropteroate synthase</fullName>
        <shortName evidence="13">DHPS</shortName>
        <ecNumber evidence="5 13">2.5.1.15</ecNumber>
    </recommendedName>
    <alternativeName>
        <fullName evidence="11 13">Dihydropteroate pyrophosphorylase</fullName>
    </alternativeName>
</protein>
<dbReference type="FunFam" id="3.20.20.20:FF:000006">
    <property type="entry name" value="Dihydropteroate synthase"/>
    <property type="match status" value="1"/>
</dbReference>
<organism evidence="15 16">
    <name type="scientific">Sutcliffiella cohnii</name>
    <dbReference type="NCBI Taxonomy" id="33932"/>
    <lineage>
        <taxon>Bacteria</taxon>
        <taxon>Bacillati</taxon>
        <taxon>Bacillota</taxon>
        <taxon>Bacilli</taxon>
        <taxon>Bacillales</taxon>
        <taxon>Bacillaceae</taxon>
        <taxon>Sutcliffiella</taxon>
    </lineage>
</organism>
<comment type="catalytic activity">
    <reaction evidence="1">
        <text>(7,8-dihydropterin-6-yl)methyl diphosphate + 4-aminobenzoate = 7,8-dihydropteroate + diphosphate</text>
        <dbReference type="Rhea" id="RHEA:19949"/>
        <dbReference type="ChEBI" id="CHEBI:17836"/>
        <dbReference type="ChEBI" id="CHEBI:17839"/>
        <dbReference type="ChEBI" id="CHEBI:33019"/>
        <dbReference type="ChEBI" id="CHEBI:72950"/>
        <dbReference type="EC" id="2.5.1.15"/>
    </reaction>
</comment>
<keyword evidence="10 13" id="KW-0289">Folate biosynthesis</keyword>
<evidence type="ECO:0000256" key="2">
    <source>
        <dbReference type="ARBA" id="ARBA00001946"/>
    </source>
</evidence>
<dbReference type="PANTHER" id="PTHR20941:SF1">
    <property type="entry name" value="FOLIC ACID SYNTHESIS PROTEIN FOL1"/>
    <property type="match status" value="1"/>
</dbReference>
<feature type="domain" description="Pterin-binding" evidence="14">
    <location>
        <begin position="18"/>
        <end position="265"/>
    </location>
</feature>
<comment type="function">
    <text evidence="12 13">Catalyzes the condensation of para-aminobenzoate (pABA) with 6-hydroxymethyl-7,8-dihydropterin diphosphate (DHPt-PP) to form 7,8-dihydropteroate (H2Pte), the immediate precursor of folate derivatives.</text>
</comment>
<evidence type="ECO:0000256" key="1">
    <source>
        <dbReference type="ARBA" id="ARBA00000012"/>
    </source>
</evidence>
<evidence type="ECO:0000256" key="12">
    <source>
        <dbReference type="ARBA" id="ARBA00053449"/>
    </source>
</evidence>
<keyword evidence="9 13" id="KW-0460">Magnesium</keyword>
<comment type="cofactor">
    <cofactor evidence="2 13">
        <name>Mg(2+)</name>
        <dbReference type="ChEBI" id="CHEBI:18420"/>
    </cofactor>
</comment>
<evidence type="ECO:0000256" key="10">
    <source>
        <dbReference type="ARBA" id="ARBA00022909"/>
    </source>
</evidence>
<evidence type="ECO:0000256" key="4">
    <source>
        <dbReference type="ARBA" id="ARBA00009503"/>
    </source>
</evidence>
<evidence type="ECO:0000259" key="14">
    <source>
        <dbReference type="PROSITE" id="PS50972"/>
    </source>
</evidence>
<dbReference type="PROSITE" id="PS00792">
    <property type="entry name" value="DHPS_1"/>
    <property type="match status" value="1"/>
</dbReference>
<comment type="similarity">
    <text evidence="4 13">Belongs to the DHPS family.</text>
</comment>
<evidence type="ECO:0000256" key="9">
    <source>
        <dbReference type="ARBA" id="ARBA00022842"/>
    </source>
</evidence>
<dbReference type="GO" id="GO:0005829">
    <property type="term" value="C:cytosol"/>
    <property type="evidence" value="ECO:0007669"/>
    <property type="project" value="TreeGrafter"/>
</dbReference>
<dbReference type="PANTHER" id="PTHR20941">
    <property type="entry name" value="FOLATE SYNTHESIS PROTEINS"/>
    <property type="match status" value="1"/>
</dbReference>
<keyword evidence="7 13" id="KW-0808">Transferase</keyword>
<evidence type="ECO:0000313" key="15">
    <source>
        <dbReference type="EMBL" id="AST94469.1"/>
    </source>
</evidence>
<dbReference type="Proteomes" id="UP000215224">
    <property type="component" value="Chromosome"/>
</dbReference>
<name>A0A223KYE9_9BACI</name>
<dbReference type="InterPro" id="IPR011005">
    <property type="entry name" value="Dihydropteroate_synth-like_sf"/>
</dbReference>
<dbReference type="AlphaFoldDB" id="A0A223KYE9"/>
<keyword evidence="8 13" id="KW-0479">Metal-binding</keyword>
<accession>A0A223KYE9</accession>
<dbReference type="PROSITE" id="PS00793">
    <property type="entry name" value="DHPS_2"/>
    <property type="match status" value="1"/>
</dbReference>
<dbReference type="GO" id="GO:0046656">
    <property type="term" value="P:folic acid biosynthetic process"/>
    <property type="evidence" value="ECO:0007669"/>
    <property type="project" value="UniProtKB-KW"/>
</dbReference>
<keyword evidence="16" id="KW-1185">Reference proteome</keyword>
<reference evidence="15 16" key="1">
    <citation type="submission" date="2016-12" db="EMBL/GenBank/DDBJ databases">
        <title>The whole genome sequencing and assembly of Bacillus cohnii DSM 6307T strain.</title>
        <authorList>
            <person name="Lee Y.-J."/>
            <person name="Yi H."/>
            <person name="Bahn Y.-S."/>
            <person name="Kim J.F."/>
            <person name="Lee D.-W."/>
        </authorList>
    </citation>
    <scope>NUCLEOTIDE SEQUENCE [LARGE SCALE GENOMIC DNA]</scope>
    <source>
        <strain evidence="15 16">DSM 6307</strain>
    </source>
</reference>
<gene>
    <name evidence="15" type="ORF">BC6307_23430</name>
</gene>
<dbReference type="InterPro" id="IPR000489">
    <property type="entry name" value="Pterin-binding_dom"/>
</dbReference>
<dbReference type="GO" id="GO:0004156">
    <property type="term" value="F:dihydropteroate synthase activity"/>
    <property type="evidence" value="ECO:0007669"/>
    <property type="project" value="UniProtKB-EC"/>
</dbReference>
<dbReference type="InterPro" id="IPR006390">
    <property type="entry name" value="DHP_synth_dom"/>
</dbReference>
<dbReference type="CDD" id="cd00739">
    <property type="entry name" value="DHPS"/>
    <property type="match status" value="1"/>
</dbReference>
<dbReference type="EC" id="2.5.1.15" evidence="5 13"/>
<dbReference type="STRING" id="1314751.GCA_001591425_03069"/>
<comment type="pathway">
    <text evidence="3 13">Cofactor biosynthesis; tetrahydrofolate biosynthesis; 7,8-dihydrofolate from 2-amino-4-hydroxy-6-hydroxymethyl-7,8-dihydropteridine diphosphate and 4-aminobenzoate: step 1/2.</text>
</comment>
<dbReference type="EMBL" id="CP018866">
    <property type="protein sequence ID" value="AST94469.1"/>
    <property type="molecule type" value="Genomic_DNA"/>
</dbReference>
<dbReference type="KEGG" id="bcoh:BC6307_23430"/>
<evidence type="ECO:0000256" key="11">
    <source>
        <dbReference type="ARBA" id="ARBA00030193"/>
    </source>
</evidence>
<evidence type="ECO:0000313" key="16">
    <source>
        <dbReference type="Proteomes" id="UP000215224"/>
    </source>
</evidence>
<dbReference type="InterPro" id="IPR045031">
    <property type="entry name" value="DHP_synth-like"/>
</dbReference>
<proteinExistence type="inferred from homology"/>
<evidence type="ECO:0000256" key="13">
    <source>
        <dbReference type="RuleBase" id="RU361205"/>
    </source>
</evidence>
<dbReference type="GO" id="GO:0046872">
    <property type="term" value="F:metal ion binding"/>
    <property type="evidence" value="ECO:0007669"/>
    <property type="project" value="UniProtKB-KW"/>
</dbReference>
<evidence type="ECO:0000256" key="3">
    <source>
        <dbReference type="ARBA" id="ARBA00004763"/>
    </source>
</evidence>
<dbReference type="Pfam" id="PF00809">
    <property type="entry name" value="Pterin_bind"/>
    <property type="match status" value="1"/>
</dbReference>
<dbReference type="NCBIfam" id="TIGR01496">
    <property type="entry name" value="DHPS"/>
    <property type="match status" value="1"/>
</dbReference>